<evidence type="ECO:0000313" key="19">
    <source>
        <dbReference type="EMBL" id="AZA12851.1"/>
    </source>
</evidence>
<dbReference type="InterPro" id="IPR036451">
    <property type="entry name" value="CblAdoTrfase-like_sf"/>
</dbReference>
<evidence type="ECO:0000313" key="20">
    <source>
        <dbReference type="Proteomes" id="UP000269019"/>
    </source>
</evidence>
<dbReference type="AlphaFoldDB" id="A0A3G6J439"/>
<dbReference type="GO" id="GO:0009236">
    <property type="term" value="P:cobalamin biosynthetic process"/>
    <property type="evidence" value="ECO:0007669"/>
    <property type="project" value="UniProtKB-UniRule"/>
</dbReference>
<evidence type="ECO:0000256" key="10">
    <source>
        <dbReference type="ARBA" id="ARBA00022840"/>
    </source>
</evidence>
<dbReference type="GO" id="GO:0005524">
    <property type="term" value="F:ATP binding"/>
    <property type="evidence" value="ECO:0007669"/>
    <property type="project" value="UniProtKB-UniRule"/>
</dbReference>
<comment type="similarity">
    <text evidence="3 17">Belongs to the Cob(I)alamin adenosyltransferase family.</text>
</comment>
<dbReference type="Pfam" id="PF01923">
    <property type="entry name" value="Cob_adeno_trans"/>
    <property type="match status" value="1"/>
</dbReference>
<evidence type="ECO:0000256" key="11">
    <source>
        <dbReference type="ARBA" id="ARBA00023244"/>
    </source>
</evidence>
<name>A0A3G6J439_9CORY</name>
<comment type="catalytic activity">
    <reaction evidence="15 17">
        <text>2 cob(II)yrinate a,c diamide + reduced [electron-transfer flavoprotein] + 2 ATP = 2 adenosylcob(III)yrinate a,c-diamide + 2 triphosphate + oxidized [electron-transfer flavoprotein] + 3 H(+)</text>
        <dbReference type="Rhea" id="RHEA:11528"/>
        <dbReference type="Rhea" id="RHEA-COMP:10685"/>
        <dbReference type="Rhea" id="RHEA-COMP:10686"/>
        <dbReference type="ChEBI" id="CHEBI:15378"/>
        <dbReference type="ChEBI" id="CHEBI:18036"/>
        <dbReference type="ChEBI" id="CHEBI:30616"/>
        <dbReference type="ChEBI" id="CHEBI:57692"/>
        <dbReference type="ChEBI" id="CHEBI:58307"/>
        <dbReference type="ChEBI" id="CHEBI:58503"/>
        <dbReference type="ChEBI" id="CHEBI:58537"/>
        <dbReference type="EC" id="2.5.1.17"/>
    </reaction>
</comment>
<dbReference type="GO" id="GO:0005737">
    <property type="term" value="C:cytoplasm"/>
    <property type="evidence" value="ECO:0007669"/>
    <property type="project" value="UniProtKB-SubCell"/>
</dbReference>
<dbReference type="RefSeq" id="WP_123926197.1">
    <property type="nucleotide sequence ID" value="NZ_CP033896.1"/>
</dbReference>
<dbReference type="EC" id="2.5.1.17" evidence="4 17"/>
<keyword evidence="9 17" id="KW-0547">Nucleotide-binding</keyword>
<evidence type="ECO:0000256" key="9">
    <source>
        <dbReference type="ARBA" id="ARBA00022741"/>
    </source>
</evidence>
<protein>
    <recommendedName>
        <fullName evidence="5 17">Corrinoid adenosyltransferase</fullName>
        <ecNumber evidence="4 17">2.5.1.17</ecNumber>
    </recommendedName>
    <alternativeName>
        <fullName evidence="12 17">Cob(II)alamin adenosyltransferase</fullName>
    </alternativeName>
    <alternativeName>
        <fullName evidence="14 17">Cob(II)yrinic acid a,c-diamide adenosyltransferase</fullName>
    </alternativeName>
    <alternativeName>
        <fullName evidence="13 17">Cobinamide/cobalamin adenosyltransferase</fullName>
    </alternativeName>
</protein>
<dbReference type="Proteomes" id="UP000269019">
    <property type="component" value="Chromosome"/>
</dbReference>
<accession>A0A3G6J439</accession>
<comment type="catalytic activity">
    <reaction evidence="16 17">
        <text>2 cob(II)alamin + reduced [electron-transfer flavoprotein] + 2 ATP = 2 adenosylcob(III)alamin + 2 triphosphate + oxidized [electron-transfer flavoprotein] + 3 H(+)</text>
        <dbReference type="Rhea" id="RHEA:28671"/>
        <dbReference type="Rhea" id="RHEA-COMP:10685"/>
        <dbReference type="Rhea" id="RHEA-COMP:10686"/>
        <dbReference type="ChEBI" id="CHEBI:15378"/>
        <dbReference type="ChEBI" id="CHEBI:16304"/>
        <dbReference type="ChEBI" id="CHEBI:18036"/>
        <dbReference type="ChEBI" id="CHEBI:18408"/>
        <dbReference type="ChEBI" id="CHEBI:30616"/>
        <dbReference type="ChEBI" id="CHEBI:57692"/>
        <dbReference type="ChEBI" id="CHEBI:58307"/>
        <dbReference type="EC" id="2.5.1.17"/>
    </reaction>
</comment>
<evidence type="ECO:0000256" key="4">
    <source>
        <dbReference type="ARBA" id="ARBA00012454"/>
    </source>
</evidence>
<evidence type="ECO:0000256" key="2">
    <source>
        <dbReference type="ARBA" id="ARBA00005121"/>
    </source>
</evidence>
<evidence type="ECO:0000259" key="18">
    <source>
        <dbReference type="Pfam" id="PF01923"/>
    </source>
</evidence>
<dbReference type="OrthoDB" id="9778896at2"/>
<dbReference type="PANTHER" id="PTHR12213:SF0">
    <property type="entry name" value="CORRINOID ADENOSYLTRANSFERASE MMAB"/>
    <property type="match status" value="1"/>
</dbReference>
<evidence type="ECO:0000256" key="8">
    <source>
        <dbReference type="ARBA" id="ARBA00022679"/>
    </source>
</evidence>
<dbReference type="PANTHER" id="PTHR12213">
    <property type="entry name" value="CORRINOID ADENOSYLTRANSFERASE"/>
    <property type="match status" value="1"/>
</dbReference>
<evidence type="ECO:0000256" key="13">
    <source>
        <dbReference type="ARBA" id="ARBA00033334"/>
    </source>
</evidence>
<comment type="subcellular location">
    <subcellularLocation>
        <location evidence="1">Cytoplasm</location>
    </subcellularLocation>
</comment>
<dbReference type="NCBIfam" id="TIGR00636">
    <property type="entry name" value="PduO_Nterm"/>
    <property type="match status" value="1"/>
</dbReference>
<keyword evidence="10 17" id="KW-0067">ATP-binding</keyword>
<dbReference type="GO" id="GO:0006779">
    <property type="term" value="P:porphyrin-containing compound biosynthetic process"/>
    <property type="evidence" value="ECO:0007669"/>
    <property type="project" value="UniProtKB-KW"/>
</dbReference>
<evidence type="ECO:0000256" key="6">
    <source>
        <dbReference type="ARBA" id="ARBA00022490"/>
    </source>
</evidence>
<evidence type="ECO:0000256" key="5">
    <source>
        <dbReference type="ARBA" id="ARBA00020963"/>
    </source>
</evidence>
<keyword evidence="6" id="KW-0963">Cytoplasm</keyword>
<dbReference type="GO" id="GO:0008817">
    <property type="term" value="F:corrinoid adenosyltransferase activity"/>
    <property type="evidence" value="ECO:0007669"/>
    <property type="project" value="UniProtKB-UniRule"/>
</dbReference>
<evidence type="ECO:0000256" key="14">
    <source>
        <dbReference type="ARBA" id="ARBA00033354"/>
    </source>
</evidence>
<dbReference type="InterPro" id="IPR029499">
    <property type="entry name" value="PduO-typ"/>
</dbReference>
<keyword evidence="8 17" id="KW-0808">Transferase</keyword>
<feature type="domain" description="Cobalamin adenosyltransferase-like" evidence="18">
    <location>
        <begin position="8"/>
        <end position="176"/>
    </location>
</feature>
<reference evidence="19 20" key="1">
    <citation type="submission" date="2018-11" db="EMBL/GenBank/DDBJ databases">
        <authorList>
            <person name="Kleinhagauer T."/>
            <person name="Glaeser S.P."/>
            <person name="Spergser J."/>
            <person name="Ruckert C."/>
            <person name="Kaempfer P."/>
            <person name="Busse H.-J."/>
        </authorList>
    </citation>
    <scope>NUCLEOTIDE SEQUENCE [LARGE SCALE GENOMIC DNA]</scope>
    <source>
        <strain evidence="19 20">200CH</strain>
    </source>
</reference>
<proteinExistence type="inferred from homology"/>
<evidence type="ECO:0000256" key="12">
    <source>
        <dbReference type="ARBA" id="ARBA00031529"/>
    </source>
</evidence>
<dbReference type="Gene3D" id="1.20.1200.10">
    <property type="entry name" value="Cobalamin adenosyltransferase-like"/>
    <property type="match status" value="1"/>
</dbReference>
<organism evidence="19 20">
    <name type="scientific">Corynebacterium choanae</name>
    <dbReference type="NCBI Taxonomy" id="1862358"/>
    <lineage>
        <taxon>Bacteria</taxon>
        <taxon>Bacillati</taxon>
        <taxon>Actinomycetota</taxon>
        <taxon>Actinomycetes</taxon>
        <taxon>Mycobacteriales</taxon>
        <taxon>Corynebacteriaceae</taxon>
        <taxon>Corynebacterium</taxon>
    </lineage>
</organism>
<evidence type="ECO:0000256" key="3">
    <source>
        <dbReference type="ARBA" id="ARBA00007487"/>
    </source>
</evidence>
<evidence type="ECO:0000256" key="1">
    <source>
        <dbReference type="ARBA" id="ARBA00004496"/>
    </source>
</evidence>
<evidence type="ECO:0000256" key="17">
    <source>
        <dbReference type="RuleBase" id="RU366026"/>
    </source>
</evidence>
<sequence length="197" mass="21409">MAVHLTKIYTRTGDKGETALSNFERVAKTDSRLAAYADCEETNCHIGVALTCDGIPDQVRAILQRVQNELFDAGADLATPVEENPKWEPLRVAQSYIDALEADCDVLNEQLGKLDSFILPGGTPAAAHINVARVVCRRAERAAWQAISDHPETTSTLPAAYLNRLSDLLFIIGRVVNDGNDVLWVPGSGRGYSDASE</sequence>
<dbReference type="SUPFAM" id="SSF89028">
    <property type="entry name" value="Cobalamin adenosyltransferase-like"/>
    <property type="match status" value="1"/>
</dbReference>
<evidence type="ECO:0000256" key="15">
    <source>
        <dbReference type="ARBA" id="ARBA00048555"/>
    </source>
</evidence>
<evidence type="ECO:0000256" key="16">
    <source>
        <dbReference type="ARBA" id="ARBA00048692"/>
    </source>
</evidence>
<dbReference type="KEGG" id="ccho:CCHOA_02145"/>
<gene>
    <name evidence="19" type="ORF">CCHOA_02145</name>
</gene>
<dbReference type="EMBL" id="CP033896">
    <property type="protein sequence ID" value="AZA12851.1"/>
    <property type="molecule type" value="Genomic_DNA"/>
</dbReference>
<evidence type="ECO:0000256" key="7">
    <source>
        <dbReference type="ARBA" id="ARBA00022573"/>
    </source>
</evidence>
<keyword evidence="20" id="KW-1185">Reference proteome</keyword>
<dbReference type="InterPro" id="IPR016030">
    <property type="entry name" value="CblAdoTrfase-like"/>
</dbReference>
<keyword evidence="11" id="KW-0627">Porphyrin biosynthesis</keyword>
<dbReference type="FunFam" id="1.20.1200.10:FF:000003">
    <property type="entry name" value="ATP:cob(I)alamin adenosyltransferase"/>
    <property type="match status" value="1"/>
</dbReference>
<comment type="pathway">
    <text evidence="2 17">Cofactor biosynthesis; adenosylcobalamin biosynthesis; adenosylcobalamin from cob(II)yrinate a,c-diamide: step 2/7.</text>
</comment>
<keyword evidence="7 17" id="KW-0169">Cobalamin biosynthesis</keyword>
<dbReference type="UniPathway" id="UPA00148">
    <property type="reaction ID" value="UER00233"/>
</dbReference>